<dbReference type="EC" id="3.1.3.25" evidence="4"/>
<keyword evidence="7" id="KW-0460">Magnesium</keyword>
<evidence type="ECO:0000256" key="2">
    <source>
        <dbReference type="ARBA" id="ARBA00001946"/>
    </source>
</evidence>
<reference evidence="8" key="1">
    <citation type="submission" date="2018-05" db="EMBL/GenBank/DDBJ databases">
        <authorList>
            <person name="Lanie J.A."/>
            <person name="Ng W.-L."/>
            <person name="Kazmierczak K.M."/>
            <person name="Andrzejewski T.M."/>
            <person name="Davidsen T.M."/>
            <person name="Wayne K.J."/>
            <person name="Tettelin H."/>
            <person name="Glass J.I."/>
            <person name="Rusch D."/>
            <person name="Podicherti R."/>
            <person name="Tsui H.-C.T."/>
            <person name="Winkler M.E."/>
        </authorList>
    </citation>
    <scope>NUCLEOTIDE SEQUENCE</scope>
</reference>
<dbReference type="GO" id="GO:0007165">
    <property type="term" value="P:signal transduction"/>
    <property type="evidence" value="ECO:0007669"/>
    <property type="project" value="TreeGrafter"/>
</dbReference>
<evidence type="ECO:0000313" key="8">
    <source>
        <dbReference type="EMBL" id="SVC96938.1"/>
    </source>
</evidence>
<proteinExistence type="inferred from homology"/>
<keyword evidence="6" id="KW-0378">Hydrolase</keyword>
<dbReference type="PROSITE" id="PS00630">
    <property type="entry name" value="IMP_2"/>
    <property type="match status" value="1"/>
</dbReference>
<evidence type="ECO:0000256" key="4">
    <source>
        <dbReference type="ARBA" id="ARBA00013106"/>
    </source>
</evidence>
<dbReference type="InterPro" id="IPR020583">
    <property type="entry name" value="Inositol_monoP_metal-BS"/>
</dbReference>
<dbReference type="Pfam" id="PF00459">
    <property type="entry name" value="Inositol_P"/>
    <property type="match status" value="1"/>
</dbReference>
<dbReference type="PANTHER" id="PTHR20854:SF4">
    <property type="entry name" value="INOSITOL-1-MONOPHOSPHATASE-RELATED"/>
    <property type="match status" value="1"/>
</dbReference>
<gene>
    <name evidence="8" type="ORF">METZ01_LOCUS349792</name>
</gene>
<accession>A0A382RIX9</accession>
<evidence type="ECO:0000256" key="3">
    <source>
        <dbReference type="ARBA" id="ARBA00009759"/>
    </source>
</evidence>
<comment type="similarity">
    <text evidence="3">Belongs to the inositol monophosphatase superfamily.</text>
</comment>
<dbReference type="Gene3D" id="3.40.190.80">
    <property type="match status" value="1"/>
</dbReference>
<dbReference type="GO" id="GO:0008934">
    <property type="term" value="F:inositol monophosphate 1-phosphatase activity"/>
    <property type="evidence" value="ECO:0007669"/>
    <property type="project" value="InterPro"/>
</dbReference>
<dbReference type="InterPro" id="IPR033942">
    <property type="entry name" value="IMPase"/>
</dbReference>
<keyword evidence="5" id="KW-0479">Metal-binding</keyword>
<comment type="catalytic activity">
    <reaction evidence="1">
        <text>a myo-inositol phosphate + H2O = myo-inositol + phosphate</text>
        <dbReference type="Rhea" id="RHEA:24056"/>
        <dbReference type="ChEBI" id="CHEBI:15377"/>
        <dbReference type="ChEBI" id="CHEBI:17268"/>
        <dbReference type="ChEBI" id="CHEBI:43474"/>
        <dbReference type="ChEBI" id="CHEBI:84139"/>
        <dbReference type="EC" id="3.1.3.25"/>
    </reaction>
</comment>
<protein>
    <recommendedName>
        <fullName evidence="4">inositol-phosphate phosphatase</fullName>
        <ecNumber evidence="4">3.1.3.25</ecNumber>
    </recommendedName>
</protein>
<dbReference type="FunFam" id="3.40.190.80:FF:000020">
    <property type="entry name" value="Fructose-1,6-bisphosphatase/inositol-1-monophosphatase"/>
    <property type="match status" value="1"/>
</dbReference>
<dbReference type="Gene3D" id="3.30.540.10">
    <property type="entry name" value="Fructose-1,6-Bisphosphatase, subunit A, domain 1"/>
    <property type="match status" value="1"/>
</dbReference>
<evidence type="ECO:0000256" key="1">
    <source>
        <dbReference type="ARBA" id="ARBA00001033"/>
    </source>
</evidence>
<dbReference type="InterPro" id="IPR000760">
    <property type="entry name" value="Inositol_monophosphatase-like"/>
</dbReference>
<dbReference type="GO" id="GO:0046854">
    <property type="term" value="P:phosphatidylinositol phosphate biosynthetic process"/>
    <property type="evidence" value="ECO:0007669"/>
    <property type="project" value="InterPro"/>
</dbReference>
<dbReference type="CDD" id="cd01639">
    <property type="entry name" value="IMPase"/>
    <property type="match status" value="1"/>
</dbReference>
<dbReference type="PRINTS" id="PR01959">
    <property type="entry name" value="SBIMPHPHTASE"/>
</dbReference>
<dbReference type="GO" id="GO:0006020">
    <property type="term" value="P:inositol metabolic process"/>
    <property type="evidence" value="ECO:0007669"/>
    <property type="project" value="TreeGrafter"/>
</dbReference>
<comment type="cofactor">
    <cofactor evidence="2">
        <name>Mg(2+)</name>
        <dbReference type="ChEBI" id="CHEBI:18420"/>
    </cofactor>
</comment>
<evidence type="ECO:0000256" key="7">
    <source>
        <dbReference type="ARBA" id="ARBA00022842"/>
    </source>
</evidence>
<organism evidence="8">
    <name type="scientific">marine metagenome</name>
    <dbReference type="NCBI Taxonomy" id="408172"/>
    <lineage>
        <taxon>unclassified sequences</taxon>
        <taxon>metagenomes</taxon>
        <taxon>ecological metagenomes</taxon>
    </lineage>
</organism>
<evidence type="ECO:0000256" key="6">
    <source>
        <dbReference type="ARBA" id="ARBA00022801"/>
    </source>
</evidence>
<dbReference type="EMBL" id="UINC01121631">
    <property type="protein sequence ID" value="SVC96938.1"/>
    <property type="molecule type" value="Genomic_DNA"/>
</dbReference>
<sequence>MSRRSPLITVMANATYKAARGLCRDFGEVEHLQVSRKGPADFVSSADHKAEEILVEDLRRARPKFGFLLEEGGEIAGEDSSNRWIIDPLDGTTNFLHGIPHFAISIGLERDSKMFAGVIYDPLRDELFWAESGNGAFVNSTRLRVSARPRLDEALIATGMPYKGRASHPEYSEMLDRVSAETVGVRRFGSAALDLAYVAAGRFDGFWEFALSPWDIAAGLAILREAGGIVSEVNGGDAMMTSGDILASNGHLHEDLRRLLANAAPHAEK</sequence>
<dbReference type="GO" id="GO:0046872">
    <property type="term" value="F:metal ion binding"/>
    <property type="evidence" value="ECO:0007669"/>
    <property type="project" value="UniProtKB-KW"/>
</dbReference>
<evidence type="ECO:0000256" key="5">
    <source>
        <dbReference type="ARBA" id="ARBA00022723"/>
    </source>
</evidence>
<dbReference type="AlphaFoldDB" id="A0A382RIX9"/>
<dbReference type="InterPro" id="IPR022337">
    <property type="entry name" value="Inositol_monophosphatase_SuhB"/>
</dbReference>
<dbReference type="PRINTS" id="PR00377">
    <property type="entry name" value="IMPHPHTASES"/>
</dbReference>
<dbReference type="InterPro" id="IPR020550">
    <property type="entry name" value="Inositol_monophosphatase_CS"/>
</dbReference>
<dbReference type="SUPFAM" id="SSF56655">
    <property type="entry name" value="Carbohydrate phosphatase"/>
    <property type="match status" value="1"/>
</dbReference>
<name>A0A382RIX9_9ZZZZ</name>
<dbReference type="FunFam" id="3.30.540.10:FF:000003">
    <property type="entry name" value="Inositol-1-monophosphatase"/>
    <property type="match status" value="1"/>
</dbReference>
<dbReference type="PANTHER" id="PTHR20854">
    <property type="entry name" value="INOSITOL MONOPHOSPHATASE"/>
    <property type="match status" value="1"/>
</dbReference>
<dbReference type="PROSITE" id="PS00629">
    <property type="entry name" value="IMP_1"/>
    <property type="match status" value="1"/>
</dbReference>